<keyword evidence="1" id="KW-0614">Plasmid</keyword>
<reference evidence="1" key="1">
    <citation type="submission" date="2013-11" db="EMBL/GenBank/DDBJ databases">
        <title>Complete genome sequence of the lipase-producing bacterium Photobacterium gaetbulicola Gung47.</title>
        <authorList>
            <person name="Kim Y.-O."/>
        </authorList>
    </citation>
    <scope>NUCLEOTIDE SEQUENCE</scope>
    <source>
        <strain evidence="1">Gung47</strain>
        <plasmid evidence="1">unnamed</plasmid>
    </source>
</reference>
<dbReference type="InterPro" id="IPR016185">
    <property type="entry name" value="PreATP-grasp_dom_sf"/>
</dbReference>
<proteinExistence type="predicted"/>
<organism evidence="1">
    <name type="scientific">Photobacterium gaetbulicola Gung47</name>
    <dbReference type="NCBI Taxonomy" id="658445"/>
    <lineage>
        <taxon>Bacteria</taxon>
        <taxon>Pseudomonadati</taxon>
        <taxon>Pseudomonadota</taxon>
        <taxon>Gammaproteobacteria</taxon>
        <taxon>Vibrionales</taxon>
        <taxon>Vibrionaceae</taxon>
        <taxon>Photobacterium</taxon>
    </lineage>
</organism>
<dbReference type="EMBL" id="KC687076">
    <property type="protein sequence ID" value="AHA59190.1"/>
    <property type="molecule type" value="Genomic_DNA"/>
</dbReference>
<dbReference type="GO" id="GO:0003824">
    <property type="term" value="F:catalytic activity"/>
    <property type="evidence" value="ECO:0007669"/>
    <property type="project" value="UniProtKB-ARBA"/>
</dbReference>
<geneLocation type="plasmid" evidence="1">
    <name>unnamed</name>
</geneLocation>
<dbReference type="InterPro" id="IPR013815">
    <property type="entry name" value="ATP_grasp_subdomain_1"/>
</dbReference>
<dbReference type="SUPFAM" id="SSF52440">
    <property type="entry name" value="PreATP-grasp domain"/>
    <property type="match status" value="1"/>
</dbReference>
<dbReference type="SUPFAM" id="SSF56059">
    <property type="entry name" value="Glutathione synthetase ATP-binding domain-like"/>
    <property type="match status" value="1"/>
</dbReference>
<accession>A0A0C4JN25</accession>
<dbReference type="RefSeq" id="WP_162845591.1">
    <property type="nucleotide sequence ID" value="NZ_KC687076.1"/>
</dbReference>
<evidence type="ECO:0000313" key="1">
    <source>
        <dbReference type="EMBL" id="AHA59190.1"/>
    </source>
</evidence>
<dbReference type="AlphaFoldDB" id="A0A0C4JN25"/>
<dbReference type="Gene3D" id="3.40.50.20">
    <property type="match status" value="1"/>
</dbReference>
<dbReference type="Gene3D" id="3.30.470.20">
    <property type="entry name" value="ATP-grasp fold, B domain"/>
    <property type="match status" value="1"/>
</dbReference>
<protein>
    <submittedName>
        <fullName evidence="1">Uncharacterized protein</fullName>
    </submittedName>
</protein>
<sequence>MRNDKNTAGLPAAPFDQRAAGRPVNIGIFISGDVQYWRPLADQTFLYLEKHLGLLNCKINLINPQFINQRLYHQLNIDCAFIAQHDMLATKGYTQALLDIENIDYVGCGVEAANKTYNKKSLKKILGYENIPVTAYREVSRESSAPYGDAFDFSSTHIKISTLTQKLWYGENVIDIRDTAGAEKQIQECFKFCDTALIEPYSPETVHMACIVVNRMPLAIVKRESNASCYPYRYTADYSLSPADELQIEQFAEKACDLLALEGLVQIDFQVCSEFGVVLENILTHPPIYPGGSFVTALDKANADPGAILESLIREAGCYCVI</sequence>
<name>A0A0C4JN25_9GAMM</name>
<dbReference type="Gene3D" id="3.30.1490.20">
    <property type="entry name" value="ATP-grasp fold, A domain"/>
    <property type="match status" value="1"/>
</dbReference>
<dbReference type="GO" id="GO:0005524">
    <property type="term" value="F:ATP binding"/>
    <property type="evidence" value="ECO:0007669"/>
    <property type="project" value="InterPro"/>
</dbReference>
<gene>
    <name evidence="1" type="ORF">H744_p0105</name>
</gene>